<keyword evidence="1" id="KW-0378">Hydrolase</keyword>
<proteinExistence type="predicted"/>
<dbReference type="CDD" id="cd07067">
    <property type="entry name" value="HP_PGM_like"/>
    <property type="match status" value="1"/>
</dbReference>
<dbReference type="Gene3D" id="3.40.50.1240">
    <property type="entry name" value="Phosphoglycerate mutase-like"/>
    <property type="match status" value="1"/>
</dbReference>
<gene>
    <name evidence="1" type="primary">pspA</name>
    <name evidence="1" type="ORF">ACNJC6_01503</name>
</gene>
<dbReference type="Proteomes" id="UP000196240">
    <property type="component" value="Unassembled WGS sequence"/>
</dbReference>
<sequence>MLYLDFLRHGETSLSHTLRGRTDDALTAKGWAQMQSTIAQAEQVRPAWDVIYSSPLQRCRLFAEQWAEQKQLPLYIEPNLQEMDFGEWEAQPTERLYQQFPNELAQFWQTPLSFTPPQAESLLAFKSRVLESVETLTQQMHKQGWQRALIISHGGVIKLLKCQALKQNDNDLLKMSAELGQLNRFVFDQGQLQFIQSEDV</sequence>
<dbReference type="GO" id="GO:0005737">
    <property type="term" value="C:cytoplasm"/>
    <property type="evidence" value="ECO:0007669"/>
    <property type="project" value="TreeGrafter"/>
</dbReference>
<dbReference type="InterPro" id="IPR013078">
    <property type="entry name" value="His_Pase_superF_clade-1"/>
</dbReference>
<dbReference type="InterPro" id="IPR050275">
    <property type="entry name" value="PGM_Phosphatase"/>
</dbReference>
<dbReference type="EMBL" id="FUUY01000004">
    <property type="protein sequence ID" value="SJX21874.1"/>
    <property type="molecule type" value="Genomic_DNA"/>
</dbReference>
<organism evidence="1 2">
    <name type="scientific">Acinetobacter johnsonii</name>
    <dbReference type="NCBI Taxonomy" id="40214"/>
    <lineage>
        <taxon>Bacteria</taxon>
        <taxon>Pseudomonadati</taxon>
        <taxon>Pseudomonadota</taxon>
        <taxon>Gammaproteobacteria</taxon>
        <taxon>Moraxellales</taxon>
        <taxon>Moraxellaceae</taxon>
        <taxon>Acinetobacter</taxon>
    </lineage>
</organism>
<dbReference type="PANTHER" id="PTHR48100">
    <property type="entry name" value="BROAD-SPECIFICITY PHOSPHATASE YOR283W-RELATED"/>
    <property type="match status" value="1"/>
</dbReference>
<name>A0A1R7QC75_ACIJO</name>
<dbReference type="InterPro" id="IPR029033">
    <property type="entry name" value="His_PPase_superfam"/>
</dbReference>
<dbReference type="EC" id="3.1.3.3" evidence="1"/>
<dbReference type="PANTHER" id="PTHR48100:SF1">
    <property type="entry name" value="HISTIDINE PHOSPHATASE FAMILY PROTEIN-RELATED"/>
    <property type="match status" value="1"/>
</dbReference>
<dbReference type="GO" id="GO:0016791">
    <property type="term" value="F:phosphatase activity"/>
    <property type="evidence" value="ECO:0007669"/>
    <property type="project" value="TreeGrafter"/>
</dbReference>
<dbReference type="RefSeq" id="WP_087012236.1">
    <property type="nucleotide sequence ID" value="NZ_FUUY01000004.1"/>
</dbReference>
<protein>
    <submittedName>
        <fullName evidence="1">Phosphoserine phosphatase 1</fullName>
        <ecNumber evidence="1">3.1.3.3</ecNumber>
    </submittedName>
</protein>
<accession>A0A1R7QC75</accession>
<evidence type="ECO:0000313" key="1">
    <source>
        <dbReference type="EMBL" id="SJX21874.1"/>
    </source>
</evidence>
<dbReference type="Pfam" id="PF00300">
    <property type="entry name" value="His_Phos_1"/>
    <property type="match status" value="1"/>
</dbReference>
<evidence type="ECO:0000313" key="2">
    <source>
        <dbReference type="Proteomes" id="UP000196240"/>
    </source>
</evidence>
<dbReference type="SUPFAM" id="SSF53254">
    <property type="entry name" value="Phosphoglycerate mutase-like"/>
    <property type="match status" value="1"/>
</dbReference>
<reference evidence="1 2" key="1">
    <citation type="submission" date="2017-02" db="EMBL/GenBank/DDBJ databases">
        <authorList>
            <person name="Peterson S.W."/>
        </authorList>
    </citation>
    <scope>NUCLEOTIDE SEQUENCE [LARGE SCALE GENOMIC DNA]</scope>
    <source>
        <strain evidence="1">C6</strain>
    </source>
</reference>
<dbReference type="SMART" id="SM00855">
    <property type="entry name" value="PGAM"/>
    <property type="match status" value="1"/>
</dbReference>
<dbReference type="AlphaFoldDB" id="A0A1R7QC75"/>